<comment type="caution">
    <text evidence="11">The sequence shown here is derived from an EMBL/GenBank/DDBJ whole genome shotgun (WGS) entry which is preliminary data.</text>
</comment>
<comment type="similarity">
    <text evidence="8 10">Belongs to the adenylosuccinate synthetase family.</text>
</comment>
<proteinExistence type="inferred from homology"/>
<feature type="binding site" evidence="8">
    <location>
        <position position="40"/>
    </location>
    <ligand>
        <name>Mg(2+)</name>
        <dbReference type="ChEBI" id="CHEBI:18420"/>
    </ligand>
</feature>
<dbReference type="SMART" id="SM00788">
    <property type="entry name" value="Adenylsucc_synt"/>
    <property type="match status" value="1"/>
</dbReference>
<evidence type="ECO:0000256" key="4">
    <source>
        <dbReference type="ARBA" id="ARBA00022741"/>
    </source>
</evidence>
<accession>A0A1F6GLV5</accession>
<dbReference type="InterPro" id="IPR042110">
    <property type="entry name" value="Adenylosuccinate_synth_dom2"/>
</dbReference>
<dbReference type="NCBIfam" id="TIGR00184">
    <property type="entry name" value="purA"/>
    <property type="match status" value="1"/>
</dbReference>
<dbReference type="Gene3D" id="1.10.300.10">
    <property type="entry name" value="Adenylosuccinate Synthetase, subunit A, domain 2"/>
    <property type="match status" value="1"/>
</dbReference>
<dbReference type="GO" id="GO:0046040">
    <property type="term" value="P:IMP metabolic process"/>
    <property type="evidence" value="ECO:0007669"/>
    <property type="project" value="TreeGrafter"/>
</dbReference>
<feature type="binding site" description="in other chain" evidence="8">
    <location>
        <position position="305"/>
    </location>
    <ligand>
        <name>IMP</name>
        <dbReference type="ChEBI" id="CHEBI:58053"/>
        <note>ligand shared between dimeric partners</note>
    </ligand>
</feature>
<dbReference type="InterPro" id="IPR042109">
    <property type="entry name" value="Adenylosuccinate_synth_dom1"/>
</dbReference>
<name>A0A1F6GLV5_9PROT</name>
<dbReference type="InterPro" id="IPR033128">
    <property type="entry name" value="Adenylosuccin_syn_Lys_AS"/>
</dbReference>
<keyword evidence="5 8" id="KW-0658">Purine biosynthesis</keyword>
<dbReference type="SUPFAM" id="SSF52540">
    <property type="entry name" value="P-loop containing nucleoside triphosphate hydrolases"/>
    <property type="match status" value="1"/>
</dbReference>
<feature type="binding site" evidence="8">
    <location>
        <begin position="333"/>
        <end position="335"/>
    </location>
    <ligand>
        <name>GTP</name>
        <dbReference type="ChEBI" id="CHEBI:37565"/>
    </ligand>
</feature>
<keyword evidence="3 8" id="KW-0479">Metal-binding</keyword>
<dbReference type="GO" id="GO:0005525">
    <property type="term" value="F:GTP binding"/>
    <property type="evidence" value="ECO:0007669"/>
    <property type="project" value="UniProtKB-UniRule"/>
</dbReference>
<comment type="subunit">
    <text evidence="1 8">Homodimer.</text>
</comment>
<evidence type="ECO:0000256" key="10">
    <source>
        <dbReference type="RuleBase" id="RU000520"/>
    </source>
</evidence>
<evidence type="ECO:0000256" key="5">
    <source>
        <dbReference type="ARBA" id="ARBA00022755"/>
    </source>
</evidence>
<feature type="binding site" evidence="8">
    <location>
        <begin position="416"/>
        <end position="418"/>
    </location>
    <ligand>
        <name>GTP</name>
        <dbReference type="ChEBI" id="CHEBI:37565"/>
    </ligand>
</feature>
<dbReference type="FunFam" id="3.90.170.10:FF:000001">
    <property type="entry name" value="Adenylosuccinate synthetase"/>
    <property type="match status" value="1"/>
</dbReference>
<evidence type="ECO:0000256" key="2">
    <source>
        <dbReference type="ARBA" id="ARBA00022598"/>
    </source>
</evidence>
<comment type="catalytic activity">
    <reaction evidence="8 10">
        <text>IMP + L-aspartate + GTP = N(6)-(1,2-dicarboxyethyl)-AMP + GDP + phosphate + 2 H(+)</text>
        <dbReference type="Rhea" id="RHEA:15753"/>
        <dbReference type="ChEBI" id="CHEBI:15378"/>
        <dbReference type="ChEBI" id="CHEBI:29991"/>
        <dbReference type="ChEBI" id="CHEBI:37565"/>
        <dbReference type="ChEBI" id="CHEBI:43474"/>
        <dbReference type="ChEBI" id="CHEBI:57567"/>
        <dbReference type="ChEBI" id="CHEBI:58053"/>
        <dbReference type="ChEBI" id="CHEBI:58189"/>
        <dbReference type="EC" id="6.3.4.4"/>
    </reaction>
</comment>
<dbReference type="PANTHER" id="PTHR11846">
    <property type="entry name" value="ADENYLOSUCCINATE SYNTHETASE"/>
    <property type="match status" value="1"/>
</dbReference>
<dbReference type="Gene3D" id="3.40.440.10">
    <property type="entry name" value="Adenylosuccinate Synthetase, subunit A, domain 1"/>
    <property type="match status" value="1"/>
</dbReference>
<dbReference type="Proteomes" id="UP000177583">
    <property type="component" value="Unassembled WGS sequence"/>
</dbReference>
<dbReference type="PANTHER" id="PTHR11846:SF0">
    <property type="entry name" value="ADENYLOSUCCINATE SYNTHETASE"/>
    <property type="match status" value="1"/>
</dbReference>
<feature type="binding site" description="in other chain" evidence="8">
    <location>
        <position position="241"/>
    </location>
    <ligand>
        <name>IMP</name>
        <dbReference type="ChEBI" id="CHEBI:58053"/>
        <note>ligand shared between dimeric partners</note>
    </ligand>
</feature>
<evidence type="ECO:0000256" key="1">
    <source>
        <dbReference type="ARBA" id="ARBA00011738"/>
    </source>
</evidence>
<dbReference type="EMBL" id="MFNF01000061">
    <property type="protein sequence ID" value="OGG99095.1"/>
    <property type="molecule type" value="Genomic_DNA"/>
</dbReference>
<evidence type="ECO:0000256" key="8">
    <source>
        <dbReference type="HAMAP-Rule" id="MF_00011"/>
    </source>
</evidence>
<keyword evidence="4 8" id="KW-0547">Nucleotide-binding</keyword>
<feature type="binding site" evidence="8">
    <location>
        <begin position="40"/>
        <end position="42"/>
    </location>
    <ligand>
        <name>GTP</name>
        <dbReference type="ChEBI" id="CHEBI:37565"/>
    </ligand>
</feature>
<dbReference type="CDD" id="cd03108">
    <property type="entry name" value="AdSS"/>
    <property type="match status" value="1"/>
</dbReference>
<dbReference type="NCBIfam" id="NF002223">
    <property type="entry name" value="PRK01117.1"/>
    <property type="match status" value="1"/>
</dbReference>
<feature type="binding site" description="in other chain" evidence="8">
    <location>
        <position position="226"/>
    </location>
    <ligand>
        <name>IMP</name>
        <dbReference type="ChEBI" id="CHEBI:58053"/>
        <note>ligand shared between dimeric partners</note>
    </ligand>
</feature>
<feature type="binding site" evidence="8">
    <location>
        <begin position="12"/>
        <end position="18"/>
    </location>
    <ligand>
        <name>GTP</name>
        <dbReference type="ChEBI" id="CHEBI:37565"/>
    </ligand>
</feature>
<dbReference type="Gene3D" id="3.90.170.10">
    <property type="entry name" value="Adenylosuccinate Synthetase, subunit A, domain 3"/>
    <property type="match status" value="1"/>
</dbReference>
<dbReference type="GO" id="GO:0044208">
    <property type="term" value="P:'de novo' AMP biosynthetic process"/>
    <property type="evidence" value="ECO:0007669"/>
    <property type="project" value="UniProtKB-UniRule"/>
</dbReference>
<feature type="binding site" evidence="8">
    <location>
        <position position="13"/>
    </location>
    <ligand>
        <name>Mg(2+)</name>
        <dbReference type="ChEBI" id="CHEBI:18420"/>
    </ligand>
</feature>
<feature type="active site" description="Proton donor" evidence="8">
    <location>
        <position position="41"/>
    </location>
</feature>
<keyword evidence="6 8" id="KW-0460">Magnesium</keyword>
<evidence type="ECO:0000256" key="6">
    <source>
        <dbReference type="ARBA" id="ARBA00022842"/>
    </source>
</evidence>
<feature type="binding site" evidence="8">
    <location>
        <position position="307"/>
    </location>
    <ligand>
        <name>GTP</name>
        <dbReference type="ChEBI" id="CHEBI:37565"/>
    </ligand>
</feature>
<reference evidence="11 12" key="1">
    <citation type="journal article" date="2016" name="Nat. Commun.">
        <title>Thousands of microbial genomes shed light on interconnected biogeochemical processes in an aquifer system.</title>
        <authorList>
            <person name="Anantharaman K."/>
            <person name="Brown C.T."/>
            <person name="Hug L.A."/>
            <person name="Sharon I."/>
            <person name="Castelle C.J."/>
            <person name="Probst A.J."/>
            <person name="Thomas B.C."/>
            <person name="Singh A."/>
            <person name="Wilkins M.J."/>
            <person name="Karaoz U."/>
            <person name="Brodie E.L."/>
            <person name="Williams K.H."/>
            <person name="Hubbard S.S."/>
            <person name="Banfield J.F."/>
        </authorList>
    </citation>
    <scope>NUCLEOTIDE SEQUENCE [LARGE SCALE GENOMIC DNA]</scope>
</reference>
<feature type="binding site" evidence="8">
    <location>
        <begin position="301"/>
        <end position="307"/>
    </location>
    <ligand>
        <name>substrate</name>
    </ligand>
</feature>
<dbReference type="GO" id="GO:0000287">
    <property type="term" value="F:magnesium ion binding"/>
    <property type="evidence" value="ECO:0007669"/>
    <property type="project" value="UniProtKB-UniRule"/>
</dbReference>
<gene>
    <name evidence="8" type="primary">purA</name>
    <name evidence="11" type="ORF">A2557_09810</name>
</gene>
<feature type="binding site" description="in other chain" evidence="8">
    <location>
        <position position="129"/>
    </location>
    <ligand>
        <name>IMP</name>
        <dbReference type="ChEBI" id="CHEBI:58053"/>
        <note>ligand shared between dimeric partners</note>
    </ligand>
</feature>
<evidence type="ECO:0000313" key="12">
    <source>
        <dbReference type="Proteomes" id="UP000177583"/>
    </source>
</evidence>
<comment type="function">
    <text evidence="8">Plays an important role in the de novo pathway of purine nucleotide biosynthesis. Catalyzes the first committed step in the biosynthesis of AMP from IMP.</text>
</comment>
<dbReference type="FunFam" id="1.10.300.10:FF:000001">
    <property type="entry name" value="Adenylosuccinate synthetase"/>
    <property type="match status" value="1"/>
</dbReference>
<feature type="binding site" description="in other chain" evidence="8">
    <location>
        <begin position="13"/>
        <end position="16"/>
    </location>
    <ligand>
        <name>IMP</name>
        <dbReference type="ChEBI" id="CHEBI:58053"/>
        <note>ligand shared between dimeric partners</note>
    </ligand>
</feature>
<evidence type="ECO:0000313" key="11">
    <source>
        <dbReference type="EMBL" id="OGG99095.1"/>
    </source>
</evidence>
<evidence type="ECO:0000256" key="9">
    <source>
        <dbReference type="PROSITE-ProRule" id="PRU10134"/>
    </source>
</evidence>
<dbReference type="InterPro" id="IPR001114">
    <property type="entry name" value="Adenylosuccinate_synthetase"/>
</dbReference>
<dbReference type="EC" id="6.3.4.4" evidence="8 10"/>
<dbReference type="UniPathway" id="UPA00075">
    <property type="reaction ID" value="UER00335"/>
</dbReference>
<sequence length="431" mass="47531">MANVIVIGSQWGDEGKGKLVDLLAERAGVVVRYQGGNNAGHTVKFSDKTFILHLIPSGILQPKVRCVLGNGMVIHPQALLQEIAELEKLGVSMGDRLFISDVANLIMPYHLMIDKARETRAGKDKIGTTSRGIGPAYEDKASREGIRFVEIDNDSRFKSKLDRLVKDKNKYLKHVLEFEGPFLDPDQVFEELMLQMEKIRPYIADTGRLVDREIKSGVNVLFEGAQGTFLDVDHGTYPFVTSSNTTSGGACTGSGIAPNRIDRVLGVVKAYTTRVGSGPFPTELTDEVGKHLSSVGAEFGATTGRARRCGWFDACLLKDSVRINGITDLGITKMDVLDGLPILKICTHYQDPKGGTFDYFPHRLSLQEKLIPVYEELPGWQASTKGVTHFDQLPDNAKAYLARISELLQVDLTLISTGPKREETIHLKDLF</sequence>
<keyword evidence="2 8" id="KW-0436">Ligase</keyword>
<dbReference type="InterPro" id="IPR018220">
    <property type="entry name" value="Adenylosuccin_syn_GTP-bd"/>
</dbReference>
<dbReference type="Pfam" id="PF00709">
    <property type="entry name" value="Adenylsucc_synt"/>
    <property type="match status" value="1"/>
</dbReference>
<protein>
    <recommendedName>
        <fullName evidence="8 10">Adenylosuccinate synthetase</fullName>
        <shortName evidence="8">AMPSase</shortName>
        <shortName evidence="8">AdSS</shortName>
        <ecNumber evidence="8 10">6.3.4.4</ecNumber>
    </recommendedName>
    <alternativeName>
        <fullName evidence="8">IMP--aspartate ligase</fullName>
    </alternativeName>
</protein>
<dbReference type="InterPro" id="IPR027417">
    <property type="entry name" value="P-loop_NTPase"/>
</dbReference>
<keyword evidence="8" id="KW-0963">Cytoplasm</keyword>
<feature type="binding site" evidence="8">
    <location>
        <position position="143"/>
    </location>
    <ligand>
        <name>IMP</name>
        <dbReference type="ChEBI" id="CHEBI:58053"/>
        <note>ligand shared between dimeric partners</note>
    </ligand>
</feature>
<dbReference type="PROSITE" id="PS00513">
    <property type="entry name" value="ADENYLOSUCCIN_SYN_2"/>
    <property type="match status" value="1"/>
</dbReference>
<dbReference type="AlphaFoldDB" id="A0A1F6GLV5"/>
<evidence type="ECO:0000256" key="7">
    <source>
        <dbReference type="ARBA" id="ARBA00023134"/>
    </source>
</evidence>
<evidence type="ECO:0000256" key="3">
    <source>
        <dbReference type="ARBA" id="ARBA00022723"/>
    </source>
</evidence>
<feature type="binding site" description="in other chain" evidence="8">
    <location>
        <begin position="38"/>
        <end position="41"/>
    </location>
    <ligand>
        <name>IMP</name>
        <dbReference type="ChEBI" id="CHEBI:58053"/>
        <note>ligand shared between dimeric partners</note>
    </ligand>
</feature>
<feature type="active site" evidence="9">
    <location>
        <position position="140"/>
    </location>
</feature>
<comment type="cofactor">
    <cofactor evidence="8">
        <name>Mg(2+)</name>
        <dbReference type="ChEBI" id="CHEBI:18420"/>
    </cofactor>
    <text evidence="8">Binds 1 Mg(2+) ion per subunit.</text>
</comment>
<dbReference type="PROSITE" id="PS01266">
    <property type="entry name" value="ADENYLOSUCCIN_SYN_1"/>
    <property type="match status" value="1"/>
</dbReference>
<dbReference type="InterPro" id="IPR042111">
    <property type="entry name" value="Adenylosuccinate_synth_dom3"/>
</dbReference>
<dbReference type="HAMAP" id="MF_00011">
    <property type="entry name" value="Adenylosucc_synth"/>
    <property type="match status" value="1"/>
</dbReference>
<feature type="active site" description="Proton acceptor" evidence="8">
    <location>
        <position position="13"/>
    </location>
</feature>
<organism evidence="11 12">
    <name type="scientific">Candidatus Lambdaproteobacteria bacterium RIFOXYD2_FULL_56_26</name>
    <dbReference type="NCBI Taxonomy" id="1817773"/>
    <lineage>
        <taxon>Bacteria</taxon>
        <taxon>Pseudomonadati</taxon>
        <taxon>Pseudomonadota</taxon>
        <taxon>Candidatus Lambdaproteobacteria</taxon>
    </lineage>
</organism>
<comment type="subcellular location">
    <subcellularLocation>
        <location evidence="8">Cytoplasm</location>
    </subcellularLocation>
</comment>
<dbReference type="GO" id="GO:0004019">
    <property type="term" value="F:adenylosuccinate synthase activity"/>
    <property type="evidence" value="ECO:0007669"/>
    <property type="project" value="UniProtKB-UniRule"/>
</dbReference>
<comment type="pathway">
    <text evidence="8 10">Purine metabolism; AMP biosynthesis via de novo pathway; AMP from IMP: step 1/2.</text>
</comment>
<dbReference type="GO" id="GO:0005737">
    <property type="term" value="C:cytoplasm"/>
    <property type="evidence" value="ECO:0007669"/>
    <property type="project" value="UniProtKB-SubCell"/>
</dbReference>
<keyword evidence="7 8" id="KW-0342">GTP-binding</keyword>